<evidence type="ECO:0000313" key="3">
    <source>
        <dbReference type="EMBL" id="GAL73841.1"/>
    </source>
</evidence>
<organism evidence="1 4">
    <name type="scientific">Nonlabens ulvanivorans</name>
    <name type="common">Persicivirga ulvanivorans</name>
    <dbReference type="NCBI Taxonomy" id="906888"/>
    <lineage>
        <taxon>Bacteria</taxon>
        <taxon>Pseudomonadati</taxon>
        <taxon>Bacteroidota</taxon>
        <taxon>Flavobacteriia</taxon>
        <taxon>Flavobacteriales</taxon>
        <taxon>Flavobacteriaceae</taxon>
        <taxon>Nonlabens</taxon>
    </lineage>
</organism>
<dbReference type="EMBL" id="BBNT01000001">
    <property type="protein sequence ID" value="GAL73841.1"/>
    <property type="molecule type" value="Genomic_DNA"/>
</dbReference>
<reference evidence="4 5" key="1">
    <citation type="journal article" date="2014" name="Genome Announc.">
        <title>Draft Genome Sequences of Marine Flavobacterium Nonlabens Strains NR17, NR24, NR27, NR32, NR33, and Ara13.</title>
        <authorList>
            <person name="Nakanishi M."/>
            <person name="Meirelles P."/>
            <person name="Suzuki R."/>
            <person name="Takatani N."/>
            <person name="Mino S."/>
            <person name="Suda W."/>
            <person name="Oshima K."/>
            <person name="Hattori M."/>
            <person name="Ohkuma M."/>
            <person name="Hosokawa M."/>
            <person name="Miyashita K."/>
            <person name="Thompson F.L."/>
            <person name="Niwa A."/>
            <person name="Sawabe T."/>
            <person name="Sawabe T."/>
        </authorList>
    </citation>
    <scope>NUCLEOTIDE SEQUENCE [LARGE SCALE GENOMIC DNA]</scope>
    <source>
        <strain evidence="3">JCM 19275</strain>
        <strain evidence="1">JCM 19296</strain>
        <strain evidence="2">JCM 19314</strain>
        <strain evidence="6">JCM19275</strain>
        <strain evidence="4">JCM19296</strain>
        <strain evidence="5">JCM19314</strain>
    </source>
</reference>
<name>A0A081D6X5_NONUL</name>
<proteinExistence type="predicted"/>
<dbReference type="Proteomes" id="UP000029647">
    <property type="component" value="Unassembled WGS sequence"/>
</dbReference>
<dbReference type="AlphaFoldDB" id="A0A081D6X5"/>
<sequence>MFTLIAVTSCEKDDVITQEEKDFMFPKLSGSVITVDQLLKNPDLKDKVLALSKGSINKSGVTGIQIDTSRIEVMESSDFTTYTFQIVQDSIEKQSILKNYMLTIVNDTLQVQHLVSYPV</sequence>
<dbReference type="RefSeq" id="WP_042245028.1">
    <property type="nucleotide sequence ID" value="NZ_JBDVNY010000255.1"/>
</dbReference>
<protein>
    <submittedName>
        <fullName evidence="1">Uncharacterized protein</fullName>
    </submittedName>
</protein>
<evidence type="ECO:0000313" key="4">
    <source>
        <dbReference type="Proteomes" id="UP000028980"/>
    </source>
</evidence>
<evidence type="ECO:0000313" key="6">
    <source>
        <dbReference type="Proteomes" id="UP000029647"/>
    </source>
</evidence>
<dbReference type="Proteomes" id="UP000028980">
    <property type="component" value="Unassembled WGS sequence"/>
</dbReference>
<dbReference type="Proteomes" id="UP000029226">
    <property type="component" value="Unassembled WGS sequence"/>
</dbReference>
<evidence type="ECO:0000313" key="2">
    <source>
        <dbReference type="EMBL" id="GAK98542.1"/>
    </source>
</evidence>
<evidence type="ECO:0000313" key="1">
    <source>
        <dbReference type="EMBL" id="GAK74671.1"/>
    </source>
</evidence>
<dbReference type="EMBL" id="BBLG01000001">
    <property type="protein sequence ID" value="GAK74671.1"/>
    <property type="molecule type" value="Genomic_DNA"/>
</dbReference>
<gene>
    <name evidence="3" type="ORF">JCM19275_2688</name>
    <name evidence="1" type="ORF">JCM19296_249</name>
    <name evidence="2" type="ORF">JCM19314_2573</name>
</gene>
<dbReference type="EMBL" id="BBMM01000001">
    <property type="protein sequence ID" value="GAK98542.1"/>
    <property type="molecule type" value="Genomic_DNA"/>
</dbReference>
<accession>A0A081D6X5</accession>
<evidence type="ECO:0000313" key="5">
    <source>
        <dbReference type="Proteomes" id="UP000029226"/>
    </source>
</evidence>
<comment type="caution">
    <text evidence="1">The sequence shown here is derived from an EMBL/GenBank/DDBJ whole genome shotgun (WGS) entry which is preliminary data.</text>
</comment>